<evidence type="ECO:0000313" key="4">
    <source>
        <dbReference type="EMBL" id="MBE9115865.1"/>
    </source>
</evidence>
<protein>
    <recommendedName>
        <fullName evidence="2">Universal stress protein</fullName>
    </recommendedName>
</protein>
<dbReference type="InterPro" id="IPR006015">
    <property type="entry name" value="Universal_stress_UspA"/>
</dbReference>
<evidence type="ECO:0000313" key="5">
    <source>
        <dbReference type="Proteomes" id="UP000654482"/>
    </source>
</evidence>
<organism evidence="4 5">
    <name type="scientific">Lusitaniella coriacea LEGE 07157</name>
    <dbReference type="NCBI Taxonomy" id="945747"/>
    <lineage>
        <taxon>Bacteria</taxon>
        <taxon>Bacillati</taxon>
        <taxon>Cyanobacteriota</taxon>
        <taxon>Cyanophyceae</taxon>
        <taxon>Spirulinales</taxon>
        <taxon>Lusitaniellaceae</taxon>
        <taxon>Lusitaniella</taxon>
    </lineage>
</organism>
<gene>
    <name evidence="4" type="ORF">IQ249_08170</name>
</gene>
<dbReference type="PANTHER" id="PTHR46268:SF8">
    <property type="entry name" value="UNIVERSAL STRESS PROTEIN SLL1388"/>
    <property type="match status" value="1"/>
</dbReference>
<keyword evidence="5" id="KW-1185">Reference proteome</keyword>
<accession>A0A8J7DVK7</accession>
<dbReference type="InterPro" id="IPR006016">
    <property type="entry name" value="UspA"/>
</dbReference>
<dbReference type="PIRSF" id="PIRSF006276">
    <property type="entry name" value="UspA"/>
    <property type="match status" value="1"/>
</dbReference>
<keyword evidence="2" id="KW-0963">Cytoplasm</keyword>
<dbReference type="RefSeq" id="WP_194028956.1">
    <property type="nucleotide sequence ID" value="NZ_JADEWZ010000009.1"/>
</dbReference>
<dbReference type="Pfam" id="PF00582">
    <property type="entry name" value="Usp"/>
    <property type="match status" value="1"/>
</dbReference>
<proteinExistence type="inferred from homology"/>
<dbReference type="CDD" id="cd00293">
    <property type="entry name" value="USP-like"/>
    <property type="match status" value="1"/>
</dbReference>
<reference evidence="4" key="1">
    <citation type="submission" date="2020-10" db="EMBL/GenBank/DDBJ databases">
        <authorList>
            <person name="Castelo-Branco R."/>
            <person name="Eusebio N."/>
            <person name="Adriana R."/>
            <person name="Vieira A."/>
            <person name="Brugerolle De Fraissinette N."/>
            <person name="Rezende De Castro R."/>
            <person name="Schneider M.P."/>
            <person name="Vasconcelos V."/>
            <person name="Leao P.N."/>
        </authorList>
    </citation>
    <scope>NUCLEOTIDE SEQUENCE</scope>
    <source>
        <strain evidence="4">LEGE 07157</strain>
    </source>
</reference>
<comment type="subcellular location">
    <subcellularLocation>
        <location evidence="2">Cytoplasm</location>
    </subcellularLocation>
</comment>
<dbReference type="PRINTS" id="PR01438">
    <property type="entry name" value="UNVRSLSTRESS"/>
</dbReference>
<feature type="domain" description="UspA" evidence="3">
    <location>
        <begin position="3"/>
        <end position="152"/>
    </location>
</feature>
<dbReference type="SUPFAM" id="SSF52402">
    <property type="entry name" value="Adenine nucleotide alpha hydrolases-like"/>
    <property type="match status" value="1"/>
</dbReference>
<comment type="caution">
    <text evidence="4">The sequence shown here is derived from an EMBL/GenBank/DDBJ whole genome shotgun (WGS) entry which is preliminary data.</text>
</comment>
<evidence type="ECO:0000259" key="3">
    <source>
        <dbReference type="Pfam" id="PF00582"/>
    </source>
</evidence>
<evidence type="ECO:0000256" key="2">
    <source>
        <dbReference type="PIRNR" id="PIRNR006276"/>
    </source>
</evidence>
<dbReference type="AlphaFoldDB" id="A0A8J7DVK7"/>
<dbReference type="Gene3D" id="3.40.50.620">
    <property type="entry name" value="HUPs"/>
    <property type="match status" value="1"/>
</dbReference>
<name>A0A8J7DVK7_9CYAN</name>
<dbReference type="Proteomes" id="UP000654482">
    <property type="component" value="Unassembled WGS sequence"/>
</dbReference>
<dbReference type="InterPro" id="IPR014729">
    <property type="entry name" value="Rossmann-like_a/b/a_fold"/>
</dbReference>
<dbReference type="GO" id="GO:0005737">
    <property type="term" value="C:cytoplasm"/>
    <property type="evidence" value="ECO:0007669"/>
    <property type="project" value="UniProtKB-SubCell"/>
</dbReference>
<evidence type="ECO:0000256" key="1">
    <source>
        <dbReference type="ARBA" id="ARBA00008791"/>
    </source>
</evidence>
<sequence>MSYQSILVALDGSSQGKIIFEKALELAKKNNAKMMLFHCLPFEQPEMAPYSDLYGQNLANFSRMMQESLVESEKDARQWLEAYRDRAIARNIQTEWTWKIGEAGKCICEIANNWNADLIVVGRRGRQGIAEVFLGSVSNYVIHRASCSVLVVQGITASE</sequence>
<dbReference type="EMBL" id="JADEWZ010000009">
    <property type="protein sequence ID" value="MBE9115865.1"/>
    <property type="molecule type" value="Genomic_DNA"/>
</dbReference>
<dbReference type="PANTHER" id="PTHR46268">
    <property type="entry name" value="STRESS RESPONSE PROTEIN NHAX"/>
    <property type="match status" value="1"/>
</dbReference>
<comment type="similarity">
    <text evidence="1 2">Belongs to the universal stress protein A family.</text>
</comment>